<proteinExistence type="inferred from homology"/>
<dbReference type="GO" id="GO:0008909">
    <property type="term" value="F:isochorismate synthase activity"/>
    <property type="evidence" value="ECO:0007669"/>
    <property type="project" value="UniProtKB-EC"/>
</dbReference>
<dbReference type="Proteomes" id="UP000307380">
    <property type="component" value="Unassembled WGS sequence"/>
</dbReference>
<dbReference type="AlphaFoldDB" id="A0A4S4FJ08"/>
<evidence type="ECO:0000256" key="2">
    <source>
        <dbReference type="ARBA" id="ARBA00005297"/>
    </source>
</evidence>
<dbReference type="Gene3D" id="3.60.120.10">
    <property type="entry name" value="Anthranilate synthase"/>
    <property type="match status" value="1"/>
</dbReference>
<evidence type="ECO:0000256" key="4">
    <source>
        <dbReference type="ARBA" id="ARBA00023235"/>
    </source>
</evidence>
<evidence type="ECO:0000256" key="3">
    <source>
        <dbReference type="ARBA" id="ARBA00012824"/>
    </source>
</evidence>
<dbReference type="InterPro" id="IPR015890">
    <property type="entry name" value="Chorismate_C"/>
</dbReference>
<reference evidence="7 8" key="1">
    <citation type="submission" date="2019-04" db="EMBL/GenBank/DDBJ databases">
        <authorList>
            <person name="Jiang L."/>
        </authorList>
    </citation>
    <scope>NUCLEOTIDE SEQUENCE [LARGE SCALE GENOMIC DNA]</scope>
    <source>
        <strain evidence="7 8">YIM 131861</strain>
    </source>
</reference>
<feature type="domain" description="Chorismate-utilising enzyme C-terminal" evidence="6">
    <location>
        <begin position="117"/>
        <end position="365"/>
    </location>
</feature>
<gene>
    <name evidence="7" type="ORF">E6C70_16240</name>
</gene>
<dbReference type="InterPro" id="IPR004561">
    <property type="entry name" value="IsoChor_synthase"/>
</dbReference>
<accession>A0A4S4FJ08</accession>
<dbReference type="EMBL" id="SSSN01000015">
    <property type="protein sequence ID" value="THG29185.1"/>
    <property type="molecule type" value="Genomic_DNA"/>
</dbReference>
<keyword evidence="4 7" id="KW-0413">Isomerase</keyword>
<dbReference type="PANTHER" id="PTHR42839:SF2">
    <property type="entry name" value="ISOCHORISMATE SYNTHASE ENTC"/>
    <property type="match status" value="1"/>
</dbReference>
<dbReference type="NCBIfam" id="TIGR00543">
    <property type="entry name" value="isochor_syn"/>
    <property type="match status" value="1"/>
</dbReference>
<organism evidence="7 8">
    <name type="scientific">Orlajensenia flava</name>
    <dbReference type="NCBI Taxonomy" id="2565934"/>
    <lineage>
        <taxon>Bacteria</taxon>
        <taxon>Bacillati</taxon>
        <taxon>Actinomycetota</taxon>
        <taxon>Actinomycetes</taxon>
        <taxon>Micrococcales</taxon>
        <taxon>Microbacteriaceae</taxon>
        <taxon>Orlajensenia</taxon>
    </lineage>
</organism>
<evidence type="ECO:0000313" key="7">
    <source>
        <dbReference type="EMBL" id="THG29185.1"/>
    </source>
</evidence>
<evidence type="ECO:0000256" key="5">
    <source>
        <dbReference type="ARBA" id="ARBA00041564"/>
    </source>
</evidence>
<dbReference type="OrthoDB" id="9806579at2"/>
<protein>
    <recommendedName>
        <fullName evidence="3">isochorismate synthase</fullName>
        <ecNumber evidence="3">5.4.4.2</ecNumber>
    </recommendedName>
    <alternativeName>
        <fullName evidence="5">Isochorismate mutase</fullName>
    </alternativeName>
</protein>
<comment type="catalytic activity">
    <reaction evidence="1">
        <text>chorismate = isochorismate</text>
        <dbReference type="Rhea" id="RHEA:18985"/>
        <dbReference type="ChEBI" id="CHEBI:29748"/>
        <dbReference type="ChEBI" id="CHEBI:29780"/>
        <dbReference type="EC" id="5.4.4.2"/>
    </reaction>
</comment>
<dbReference type="InterPro" id="IPR005801">
    <property type="entry name" value="ADC_synthase"/>
</dbReference>
<dbReference type="Pfam" id="PF00425">
    <property type="entry name" value="Chorismate_bind"/>
    <property type="match status" value="1"/>
</dbReference>
<name>A0A4S4FJ08_9MICO</name>
<evidence type="ECO:0000313" key="8">
    <source>
        <dbReference type="Proteomes" id="UP000307380"/>
    </source>
</evidence>
<evidence type="ECO:0000256" key="1">
    <source>
        <dbReference type="ARBA" id="ARBA00000799"/>
    </source>
</evidence>
<sequence length="374" mass="39592">MRGGDGIAGYGEALRLEFSGPDRLTDAAAAWRDVVARAQIDDDVRLPGSGLVAFGTFAFADESNATSVLIVPELIVGRRGSKAWVTRIGDGAGIDPVMRAFGDDFRVTLRAGQTSPADYVDAVSTAVGRINDDELGKVVLARDLIGRLPAGSDVRRIAAELAIGYPDCWTFCVDGMVGASPETLVRSEKGTVSARVLAGTLPRGRDDRADAEAADSLARSPKNTAEHAFAVRSVLDTLGRHTIRLQKSQPFTLRLPNLWHLATDVEGVLHDGSTSLDLVADMHPTAAVAGTPTDAALAVIRSLEKFDRGRYAGPVGWIDAHGDGEWAIALRCAQVDEDDVVHAYAGCGIVGDSDPAAELAESRIKFRPIVEALA</sequence>
<evidence type="ECO:0000259" key="6">
    <source>
        <dbReference type="Pfam" id="PF00425"/>
    </source>
</evidence>
<dbReference type="PANTHER" id="PTHR42839">
    <property type="entry name" value="ISOCHORISMATE SYNTHASE ENTC"/>
    <property type="match status" value="1"/>
</dbReference>
<comment type="caution">
    <text evidence="7">The sequence shown here is derived from an EMBL/GenBank/DDBJ whole genome shotgun (WGS) entry which is preliminary data.</text>
</comment>
<comment type="similarity">
    <text evidence="2">Belongs to the isochorismate synthase family.</text>
</comment>
<dbReference type="EC" id="5.4.4.2" evidence="3"/>
<dbReference type="SUPFAM" id="SSF56322">
    <property type="entry name" value="ADC synthase"/>
    <property type="match status" value="1"/>
</dbReference>
<keyword evidence="8" id="KW-1185">Reference proteome</keyword>